<dbReference type="Gene3D" id="1.25.10.10">
    <property type="entry name" value="Leucine-rich Repeat Variant"/>
    <property type="match status" value="1"/>
</dbReference>
<dbReference type="InterPro" id="IPR046523">
    <property type="entry name" value="UTP20_dom"/>
</dbReference>
<sequence length="1542" mass="177931">MRSALCSPDGSVRLACLRMLLQNFDSFEYSLFVEAVKELFAILIEVEECPADFNNYRQRAQLLRRLKFTSFEKIFSDTTNNIKELGNGTNIAMLVLDWLFAQFYERFTLYWPLLVEPIESYARGIGFESFWNCFENAMNFCWEMIFEMKKEKEGDSTCDNESNQQLPPDFKAFRLQLLRLLIKLSINTIKPEKRTNYLSSKFLRLYREEFVQIDEFVNTSKMEEENEESKTDANVDVQEKECLRPLNFNSKTEAIKPLKAMLSLFGRFNNPKQVYKEEEIKEMYYELLLVNESEIQRLALGCLYCYKASLERLLNEKSFREQLVLFSVDSQQTEALSSEQHGRTVGKNSSNTVPLLDEHRKDFIPILLRILYGSLHTHVPQRGKARRIAIFRFLANCLSDELQLFLQLIILGSLTDIFIFLGPSLNDFQTNFLFNILLLSGKIILLSDQMFCENNLIEEESKPLIRQLKNLRLLFMETITKFLQTFETRIIFVTSIETFFNEILTSLIENKGKLVASQQKYQPLLNVPLSIQSSTNLESDAIEKTAIITTPFSLLCDQLLIFNKEDVNRIKNVHVEIVQACSLLLNSSDDQIFVPDENDFSLLLPQAQIQLEKIETINEDDKITFGAGLLLSKFNVSKILQHLSHFIGGDHSKIARLPPIYFEFINKLSSLIHDPEFGQLFAQTLLLYITNKNGKVLRRQSVDKVYNLLSTFTRLCVYLENPLIAIRLISPLFSILNGRQAREHLVGICSALCSNKQMIQEACYLLKLIESLESWDARRISEPDADRRCEALLCLHDLYERCDRDKLLVNGAHEFLPLFAHSHAYAMINSSDISLRGTASNCFRQLIIFASKQPNNLENSDSFNPCHFLHSHLIPLAIKGIQSGNDEKMEPVRQEFFQCLIQLMRSFPSDSHLTALREIGGDSMIVDDKMDFFECALHIQTHKRKQAFNQLAKRLNNDELKISHVPLIQYILPIIEPYFLENAPNRVALADQALNLFTAILKRVPWHKYVKILIKYMNQINIEERTKQAVRLVTATLDAFHFDLRDLKQHLESTSTIAVTEETLDQKKFKNSKQQIFAFVNGKILPKLRELLRPKTQFNSHKRAQNFTSNIFQYEDEKLLRAPLVLATARLFKWLPQRVVDQNMNGCLLTLNHLLMSRSISVRQGARKLMINLVKIVGPLQFPHIIRELKQTMNKGYQIHVMIFTVHTLINAVAEDLKPGDLDSCLRELLEICKWEAFGNDQFEESFNKDGQTQQLRSESHGVPEAKTSNNKTAETLTQIGRFIGSEKALNEIVLEHIREIVEASPKAETIRKLSEWLRALSAGLRINAGGIPPLQQLNFSLNLARKSMRHMEEDKQRLNSSQHLAADKSSLRPPNCLLLPTEPKRLGVIHRIGIKSKMHIFVEFAFQILVDQLKGQENSPVLNDNPTQAKEFIPLLEQFVPLFLEALNKKYDKITALSLRSIFYLFKWPLESLNSHLSELFDLLFVILNDYAYLGQSGNRPTIIELHLNLFKCFTHLLRSSPIISSLNTDRLQLLLNYVET</sequence>
<evidence type="ECO:0000259" key="3">
    <source>
        <dbReference type="Pfam" id="PF20416"/>
    </source>
</evidence>
<feature type="domain" description="U3 small nucleolar RNA-associated protein 20 N-terminal" evidence="2">
    <location>
        <begin position="256"/>
        <end position="410"/>
    </location>
</feature>
<dbReference type="Pfam" id="PF07539">
    <property type="entry name" value="UTP20_N"/>
    <property type="match status" value="2"/>
</dbReference>
<dbReference type="GO" id="GO:0030686">
    <property type="term" value="C:90S preribosome"/>
    <property type="evidence" value="ECO:0007669"/>
    <property type="project" value="TreeGrafter"/>
</dbReference>
<evidence type="ECO:0000313" key="4">
    <source>
        <dbReference type="Proteomes" id="UP000887560"/>
    </source>
</evidence>
<dbReference type="InterPro" id="IPR052575">
    <property type="entry name" value="SSU_processome_comp_20"/>
</dbReference>
<dbReference type="InterPro" id="IPR011989">
    <property type="entry name" value="ARM-like"/>
</dbReference>
<dbReference type="InterPro" id="IPR016024">
    <property type="entry name" value="ARM-type_fold"/>
</dbReference>
<keyword evidence="4" id="KW-1185">Reference proteome</keyword>
<feature type="region of interest" description="Disordered" evidence="1">
    <location>
        <begin position="1248"/>
        <end position="1272"/>
    </location>
</feature>
<dbReference type="SUPFAM" id="SSF48371">
    <property type="entry name" value="ARM repeat"/>
    <property type="match status" value="1"/>
</dbReference>
<dbReference type="InterPro" id="IPR011430">
    <property type="entry name" value="UTP20_N"/>
</dbReference>
<evidence type="ECO:0000259" key="2">
    <source>
        <dbReference type="Pfam" id="PF07539"/>
    </source>
</evidence>
<dbReference type="Proteomes" id="UP000887560">
    <property type="component" value="Unplaced"/>
</dbReference>
<evidence type="ECO:0000313" key="5">
    <source>
        <dbReference type="WBParaSite" id="scf7180000424116.g12336"/>
    </source>
</evidence>
<name>A0A915P6A2_9BILA</name>
<feature type="domain" description="U3 small nucleolar RNA-associated protein 20 N-terminal" evidence="2">
    <location>
        <begin position="416"/>
        <end position="881"/>
    </location>
</feature>
<evidence type="ECO:0000256" key="1">
    <source>
        <dbReference type="SAM" id="MobiDB-lite"/>
    </source>
</evidence>
<dbReference type="PANTHER" id="PTHR17695">
    <property type="entry name" value="SMALL SUBUNIT PROCESSOME COMPONENT 20 HOMOLOG"/>
    <property type="match status" value="1"/>
</dbReference>
<dbReference type="GO" id="GO:0032040">
    <property type="term" value="C:small-subunit processome"/>
    <property type="evidence" value="ECO:0007669"/>
    <property type="project" value="TreeGrafter"/>
</dbReference>
<accession>A0A915P6A2</accession>
<proteinExistence type="predicted"/>
<reference evidence="5" key="1">
    <citation type="submission" date="2022-11" db="UniProtKB">
        <authorList>
            <consortium name="WormBaseParasite"/>
        </authorList>
    </citation>
    <scope>IDENTIFICATION</scope>
</reference>
<feature type="domain" description="U3 small nucleolar RNA-associated protein 20" evidence="3">
    <location>
        <begin position="1115"/>
        <end position="1341"/>
    </location>
</feature>
<protein>
    <submittedName>
        <fullName evidence="5">DRIM domain-containing protein</fullName>
    </submittedName>
</protein>
<organism evidence="4 5">
    <name type="scientific">Meloidogyne floridensis</name>
    <dbReference type="NCBI Taxonomy" id="298350"/>
    <lineage>
        <taxon>Eukaryota</taxon>
        <taxon>Metazoa</taxon>
        <taxon>Ecdysozoa</taxon>
        <taxon>Nematoda</taxon>
        <taxon>Chromadorea</taxon>
        <taxon>Rhabditida</taxon>
        <taxon>Tylenchina</taxon>
        <taxon>Tylenchomorpha</taxon>
        <taxon>Tylenchoidea</taxon>
        <taxon>Meloidogynidae</taxon>
        <taxon>Meloidogyninae</taxon>
        <taxon>Meloidogyne</taxon>
    </lineage>
</organism>
<dbReference type="WBParaSite" id="scf7180000424116.g12336">
    <property type="protein sequence ID" value="scf7180000424116.g12336"/>
    <property type="gene ID" value="scf7180000424116.g12336"/>
</dbReference>
<dbReference type="Pfam" id="PF20416">
    <property type="entry name" value="UTP20"/>
    <property type="match status" value="1"/>
</dbReference>
<dbReference type="PANTHER" id="PTHR17695:SF11">
    <property type="entry name" value="SMALL SUBUNIT PROCESSOME COMPONENT 20 HOMOLOG"/>
    <property type="match status" value="1"/>
</dbReference>